<dbReference type="Pfam" id="PF12728">
    <property type="entry name" value="HTH_17"/>
    <property type="match status" value="1"/>
</dbReference>
<name>A0A7I9ZVG2_9MYCO</name>
<reference evidence="2 3" key="1">
    <citation type="journal article" date="2019" name="Emerg. Microbes Infect.">
        <title>Comprehensive subspecies identification of 175 nontuberculous mycobacteria species based on 7547 genomic profiles.</title>
        <authorList>
            <person name="Matsumoto Y."/>
            <person name="Kinjo T."/>
            <person name="Motooka D."/>
            <person name="Nabeya D."/>
            <person name="Jung N."/>
            <person name="Uechi K."/>
            <person name="Horii T."/>
            <person name="Iida T."/>
            <person name="Fujita J."/>
            <person name="Nakamura S."/>
        </authorList>
    </citation>
    <scope>NUCLEOTIDE SEQUENCE [LARGE SCALE GENOMIC DNA]</scope>
    <source>
        <strain evidence="2 3">JCM 30996</strain>
    </source>
</reference>
<dbReference type="InterPro" id="IPR010093">
    <property type="entry name" value="SinI_DNA-bd"/>
</dbReference>
<dbReference type="NCBIfam" id="TIGR01764">
    <property type="entry name" value="excise"/>
    <property type="match status" value="1"/>
</dbReference>
<dbReference type="Proteomes" id="UP000465304">
    <property type="component" value="Unassembled WGS sequence"/>
</dbReference>
<dbReference type="RefSeq" id="WP_163894487.1">
    <property type="nucleotide sequence ID" value="NZ_BLLB01000002.1"/>
</dbReference>
<dbReference type="InterPro" id="IPR041657">
    <property type="entry name" value="HTH_17"/>
</dbReference>
<sequence length="68" mass="7485">MHNIKPRPAIPARLGVVDAAKYANVAECTIRRWIREGRLKANRIGPKLIQIDKAELDKIIEPIGGAAS</sequence>
<keyword evidence="3" id="KW-1185">Reference proteome</keyword>
<evidence type="ECO:0000313" key="3">
    <source>
        <dbReference type="Proteomes" id="UP000465304"/>
    </source>
</evidence>
<evidence type="ECO:0000259" key="1">
    <source>
        <dbReference type="Pfam" id="PF12728"/>
    </source>
</evidence>
<proteinExistence type="predicted"/>
<dbReference type="AlphaFoldDB" id="A0A7I9ZVG2"/>
<evidence type="ECO:0000313" key="2">
    <source>
        <dbReference type="EMBL" id="GFH05041.1"/>
    </source>
</evidence>
<gene>
    <name evidence="2" type="ORF">MHIP_55240</name>
</gene>
<dbReference type="SUPFAM" id="SSF46955">
    <property type="entry name" value="Putative DNA-binding domain"/>
    <property type="match status" value="1"/>
</dbReference>
<protein>
    <recommendedName>
        <fullName evidence="1">Helix-turn-helix domain-containing protein</fullName>
    </recommendedName>
</protein>
<dbReference type="InterPro" id="IPR009061">
    <property type="entry name" value="DNA-bd_dom_put_sf"/>
</dbReference>
<dbReference type="EMBL" id="BLLB01000002">
    <property type="protein sequence ID" value="GFH05041.1"/>
    <property type="molecule type" value="Genomic_DNA"/>
</dbReference>
<comment type="caution">
    <text evidence="2">The sequence shown here is derived from an EMBL/GenBank/DDBJ whole genome shotgun (WGS) entry which is preliminary data.</text>
</comment>
<dbReference type="GO" id="GO:0003677">
    <property type="term" value="F:DNA binding"/>
    <property type="evidence" value="ECO:0007669"/>
    <property type="project" value="InterPro"/>
</dbReference>
<organism evidence="2 3">
    <name type="scientific">Mycolicibacterium hippocampi</name>
    <dbReference type="NCBI Taxonomy" id="659824"/>
    <lineage>
        <taxon>Bacteria</taxon>
        <taxon>Bacillati</taxon>
        <taxon>Actinomycetota</taxon>
        <taxon>Actinomycetes</taxon>
        <taxon>Mycobacteriales</taxon>
        <taxon>Mycobacteriaceae</taxon>
        <taxon>Mycolicibacterium</taxon>
    </lineage>
</organism>
<accession>A0A7I9ZVG2</accession>
<feature type="domain" description="Helix-turn-helix" evidence="1">
    <location>
        <begin position="14"/>
        <end position="61"/>
    </location>
</feature>